<organism evidence="1 2">
    <name type="scientific">Ridgeia piscesae</name>
    <name type="common">Tubeworm</name>
    <dbReference type="NCBI Taxonomy" id="27915"/>
    <lineage>
        <taxon>Eukaryota</taxon>
        <taxon>Metazoa</taxon>
        <taxon>Spiralia</taxon>
        <taxon>Lophotrochozoa</taxon>
        <taxon>Annelida</taxon>
        <taxon>Polychaeta</taxon>
        <taxon>Sedentaria</taxon>
        <taxon>Canalipalpata</taxon>
        <taxon>Sabellida</taxon>
        <taxon>Siboglinidae</taxon>
        <taxon>Ridgeia</taxon>
    </lineage>
</organism>
<reference evidence="1" key="1">
    <citation type="journal article" date="2023" name="Mol. Biol. Evol.">
        <title>Third-Generation Sequencing Reveals the Adaptive Role of the Epigenome in Three Deep-Sea Polychaetes.</title>
        <authorList>
            <person name="Perez M."/>
            <person name="Aroh O."/>
            <person name="Sun Y."/>
            <person name="Lan Y."/>
            <person name="Juniper S.K."/>
            <person name="Young C.R."/>
            <person name="Angers B."/>
            <person name="Qian P.Y."/>
        </authorList>
    </citation>
    <scope>NUCLEOTIDE SEQUENCE</scope>
    <source>
        <strain evidence="1">R07B-5</strain>
    </source>
</reference>
<protein>
    <submittedName>
        <fullName evidence="1">Uncharacterized protein</fullName>
    </submittedName>
</protein>
<dbReference type="EMBL" id="JAODUO010007479">
    <property type="protein sequence ID" value="KAK2138573.1"/>
    <property type="molecule type" value="Genomic_DNA"/>
</dbReference>
<proteinExistence type="predicted"/>
<sequence length="42" mass="5167">MLPDMKTCRHQQWFHWQWFDEEVGRQWEGGVCVIIEVFKTNA</sequence>
<keyword evidence="2" id="KW-1185">Reference proteome</keyword>
<evidence type="ECO:0000313" key="1">
    <source>
        <dbReference type="EMBL" id="KAK2138573.1"/>
    </source>
</evidence>
<gene>
    <name evidence="1" type="ORF">NP493_7493g00002</name>
</gene>
<dbReference type="AlphaFoldDB" id="A0AAD9IQ89"/>
<evidence type="ECO:0000313" key="2">
    <source>
        <dbReference type="Proteomes" id="UP001209878"/>
    </source>
</evidence>
<dbReference type="Proteomes" id="UP001209878">
    <property type="component" value="Unassembled WGS sequence"/>
</dbReference>
<name>A0AAD9IQ89_RIDPI</name>
<accession>A0AAD9IQ89</accession>
<comment type="caution">
    <text evidence="1">The sequence shown here is derived from an EMBL/GenBank/DDBJ whole genome shotgun (WGS) entry which is preliminary data.</text>
</comment>